<gene>
    <name evidence="6" type="ORF">LOTGIDRAFT_169521</name>
</gene>
<dbReference type="Proteomes" id="UP000030746">
    <property type="component" value="Unassembled WGS sequence"/>
</dbReference>
<evidence type="ECO:0000256" key="3">
    <source>
        <dbReference type="SAM" id="Coils"/>
    </source>
</evidence>
<reference evidence="6 7" key="1">
    <citation type="journal article" date="2013" name="Nature">
        <title>Insights into bilaterian evolution from three spiralian genomes.</title>
        <authorList>
            <person name="Simakov O."/>
            <person name="Marletaz F."/>
            <person name="Cho S.J."/>
            <person name="Edsinger-Gonzales E."/>
            <person name="Havlak P."/>
            <person name="Hellsten U."/>
            <person name="Kuo D.H."/>
            <person name="Larsson T."/>
            <person name="Lv J."/>
            <person name="Arendt D."/>
            <person name="Savage R."/>
            <person name="Osoegawa K."/>
            <person name="de Jong P."/>
            <person name="Grimwood J."/>
            <person name="Chapman J.A."/>
            <person name="Shapiro H."/>
            <person name="Aerts A."/>
            <person name="Otillar R.P."/>
            <person name="Terry A.Y."/>
            <person name="Boore J.L."/>
            <person name="Grigoriev I.V."/>
            <person name="Lindberg D.R."/>
            <person name="Seaver E.C."/>
            <person name="Weisblat D.A."/>
            <person name="Putnam N.H."/>
            <person name="Rokhsar D.S."/>
        </authorList>
    </citation>
    <scope>NUCLEOTIDE SEQUENCE [LARGE SCALE GENOMIC DNA]</scope>
</reference>
<name>V3ZGK2_LOTGI</name>
<dbReference type="RefSeq" id="XP_009066052.1">
    <property type="nucleotide sequence ID" value="XM_009067804.1"/>
</dbReference>
<feature type="compositionally biased region" description="Polar residues" evidence="4">
    <location>
        <begin position="128"/>
        <end position="137"/>
    </location>
</feature>
<evidence type="ECO:0000313" key="6">
    <source>
        <dbReference type="EMBL" id="ESO83297.1"/>
    </source>
</evidence>
<feature type="region of interest" description="Disordered" evidence="4">
    <location>
        <begin position="306"/>
        <end position="348"/>
    </location>
</feature>
<dbReference type="PROSITE" id="PS51041">
    <property type="entry name" value="EMI"/>
    <property type="match status" value="1"/>
</dbReference>
<dbReference type="PANTHER" id="PTHR24023">
    <property type="entry name" value="COLLAGEN ALPHA"/>
    <property type="match status" value="1"/>
</dbReference>
<dbReference type="GO" id="GO:0030020">
    <property type="term" value="F:extracellular matrix structural constituent conferring tensile strength"/>
    <property type="evidence" value="ECO:0007669"/>
    <property type="project" value="TreeGrafter"/>
</dbReference>
<dbReference type="HOGENOM" id="CLU_797623_0_0_1"/>
<keyword evidence="3" id="KW-0175">Coiled coil</keyword>
<feature type="domain" description="EMI" evidence="5">
    <location>
        <begin position="31"/>
        <end position="92"/>
    </location>
</feature>
<dbReference type="OMA" id="FICEFLK"/>
<dbReference type="Pfam" id="PF01391">
    <property type="entry name" value="Collagen"/>
    <property type="match status" value="1"/>
</dbReference>
<keyword evidence="1" id="KW-0732">Signal</keyword>
<evidence type="ECO:0000259" key="5">
    <source>
        <dbReference type="PROSITE" id="PS51041"/>
    </source>
</evidence>
<evidence type="ECO:0000256" key="2">
    <source>
        <dbReference type="ARBA" id="ARBA00023157"/>
    </source>
</evidence>
<evidence type="ECO:0000256" key="4">
    <source>
        <dbReference type="SAM" id="MobiDB-lite"/>
    </source>
</evidence>
<dbReference type="STRING" id="225164.V3ZGK2"/>
<dbReference type="OrthoDB" id="6123042at2759"/>
<sequence length="348" mass="39102">MNLVSVWNCGRSVWILLIIYVEYIVTLDEWNGKWCPRVQTRMVTCRQPRWDWNQDRRGSQGPMKKYYTVVYRKQKEIKWRCCPGFQGEHCDLECFNCTTIQELKSRISNTEGIVRKLTYLRHGGDNKNYQTTSSQCSCPRGEKGERGGRGVPGIPGRPGTTGPPGPIGPKGESGTSSAAPQAIMSGKMGPPGIPGLRGDSGKPGMKGERGNPGLKGEPGEAVLINKDNFKDRDNTIAFFEERLQLLESKITKLEDKLNRTEERKENYEVLEARVVLLEEIFSKLSALKLDDENDLAPILRALADQHAAVSSKKSGKPDSQPFNKYIGKDPAHKQKPHDRKRKHPRGRS</sequence>
<dbReference type="AlphaFoldDB" id="V3ZGK2"/>
<accession>V3ZGK2</accession>
<dbReference type="GO" id="GO:0030198">
    <property type="term" value="P:extracellular matrix organization"/>
    <property type="evidence" value="ECO:0007669"/>
    <property type="project" value="TreeGrafter"/>
</dbReference>
<dbReference type="PANTHER" id="PTHR24023:SF1082">
    <property type="entry name" value="COLLAGEN TRIPLE HELIX REPEAT"/>
    <property type="match status" value="1"/>
</dbReference>
<keyword evidence="7" id="KW-1185">Reference proteome</keyword>
<dbReference type="CTD" id="20241158"/>
<dbReference type="InterPro" id="IPR008160">
    <property type="entry name" value="Collagen"/>
</dbReference>
<proteinExistence type="predicted"/>
<feature type="coiled-coil region" evidence="3">
    <location>
        <begin position="236"/>
        <end position="273"/>
    </location>
</feature>
<protein>
    <recommendedName>
        <fullName evidence="5">EMI domain-containing protein</fullName>
    </recommendedName>
</protein>
<evidence type="ECO:0000256" key="1">
    <source>
        <dbReference type="ARBA" id="ARBA00022729"/>
    </source>
</evidence>
<evidence type="ECO:0000313" key="7">
    <source>
        <dbReference type="Proteomes" id="UP000030746"/>
    </source>
</evidence>
<organism evidence="6 7">
    <name type="scientific">Lottia gigantea</name>
    <name type="common">Giant owl limpet</name>
    <dbReference type="NCBI Taxonomy" id="225164"/>
    <lineage>
        <taxon>Eukaryota</taxon>
        <taxon>Metazoa</taxon>
        <taxon>Spiralia</taxon>
        <taxon>Lophotrochozoa</taxon>
        <taxon>Mollusca</taxon>
        <taxon>Gastropoda</taxon>
        <taxon>Patellogastropoda</taxon>
        <taxon>Lottioidea</taxon>
        <taxon>Lottiidae</taxon>
        <taxon>Lottia</taxon>
    </lineage>
</organism>
<feature type="region of interest" description="Disordered" evidence="4">
    <location>
        <begin position="128"/>
        <end position="219"/>
    </location>
</feature>
<dbReference type="InterPro" id="IPR011489">
    <property type="entry name" value="EMI_domain"/>
</dbReference>
<dbReference type="KEGG" id="lgi:LOTGIDRAFT_169521"/>
<dbReference type="EMBL" id="KB203738">
    <property type="protein sequence ID" value="ESO83297.1"/>
    <property type="molecule type" value="Genomic_DNA"/>
</dbReference>
<dbReference type="GO" id="GO:0005615">
    <property type="term" value="C:extracellular space"/>
    <property type="evidence" value="ECO:0007669"/>
    <property type="project" value="TreeGrafter"/>
</dbReference>
<dbReference type="InterPro" id="IPR050149">
    <property type="entry name" value="Collagen_superfamily"/>
</dbReference>
<dbReference type="GO" id="GO:0031012">
    <property type="term" value="C:extracellular matrix"/>
    <property type="evidence" value="ECO:0007669"/>
    <property type="project" value="TreeGrafter"/>
</dbReference>
<feature type="compositionally biased region" description="Basic residues" evidence="4">
    <location>
        <begin position="333"/>
        <end position="348"/>
    </location>
</feature>
<keyword evidence="2" id="KW-1015">Disulfide bond</keyword>
<dbReference type="GeneID" id="20241158"/>